<dbReference type="Proteomes" id="UP000325307">
    <property type="component" value="Unassembled WGS sequence"/>
</dbReference>
<gene>
    <name evidence="3" type="ORF">NCCP1664_13980</name>
</gene>
<dbReference type="PANTHER" id="PTHR11895">
    <property type="entry name" value="TRANSAMIDASE"/>
    <property type="match status" value="1"/>
</dbReference>
<comment type="caution">
    <text evidence="3">The sequence shown here is derived from an EMBL/GenBank/DDBJ whole genome shotgun (WGS) entry which is preliminary data.</text>
</comment>
<dbReference type="InterPro" id="IPR000120">
    <property type="entry name" value="Amidase"/>
</dbReference>
<dbReference type="InterPro" id="IPR023631">
    <property type="entry name" value="Amidase_dom"/>
</dbReference>
<dbReference type="InterPro" id="IPR020556">
    <property type="entry name" value="Amidase_CS"/>
</dbReference>
<keyword evidence="4" id="KW-1185">Reference proteome</keyword>
<dbReference type="PROSITE" id="PS00571">
    <property type="entry name" value="AMIDASES"/>
    <property type="match status" value="1"/>
</dbReference>
<dbReference type="Pfam" id="PF01425">
    <property type="entry name" value="Amidase"/>
    <property type="match status" value="1"/>
</dbReference>
<accession>A0A5A7NT36</accession>
<dbReference type="SUPFAM" id="SSF75304">
    <property type="entry name" value="Amidase signature (AS) enzymes"/>
    <property type="match status" value="1"/>
</dbReference>
<evidence type="ECO:0000313" key="3">
    <source>
        <dbReference type="EMBL" id="GER22901.1"/>
    </source>
</evidence>
<dbReference type="AlphaFoldDB" id="A0A5A7NT36"/>
<dbReference type="EMBL" id="BKDJ01000006">
    <property type="protein sequence ID" value="GER22901.1"/>
    <property type="molecule type" value="Genomic_DNA"/>
</dbReference>
<evidence type="ECO:0000256" key="1">
    <source>
        <dbReference type="ARBA" id="ARBA00009199"/>
    </source>
</evidence>
<dbReference type="Gene3D" id="3.90.1300.10">
    <property type="entry name" value="Amidase signature (AS) domain"/>
    <property type="match status" value="1"/>
</dbReference>
<comment type="similarity">
    <text evidence="1">Belongs to the amidase family.</text>
</comment>
<proteinExistence type="inferred from homology"/>
<evidence type="ECO:0000259" key="2">
    <source>
        <dbReference type="Pfam" id="PF01425"/>
    </source>
</evidence>
<protein>
    <submittedName>
        <fullName evidence="3">Amidase</fullName>
    </submittedName>
</protein>
<name>A0A5A7NT36_9MICC</name>
<dbReference type="GO" id="GO:0003824">
    <property type="term" value="F:catalytic activity"/>
    <property type="evidence" value="ECO:0007669"/>
    <property type="project" value="InterPro"/>
</dbReference>
<feature type="domain" description="Amidase" evidence="2">
    <location>
        <begin position="43"/>
        <end position="475"/>
    </location>
</feature>
<dbReference type="InterPro" id="IPR036928">
    <property type="entry name" value="AS_sf"/>
</dbReference>
<dbReference type="PANTHER" id="PTHR11895:SF7">
    <property type="entry name" value="GLUTAMYL-TRNA(GLN) AMIDOTRANSFERASE SUBUNIT A, MITOCHONDRIAL"/>
    <property type="match status" value="1"/>
</dbReference>
<evidence type="ECO:0000313" key="4">
    <source>
        <dbReference type="Proteomes" id="UP000325307"/>
    </source>
</evidence>
<reference evidence="3 4" key="1">
    <citation type="submission" date="2019-09" db="EMBL/GenBank/DDBJ databases">
        <title>Arthrobacter zafarii sp. nov., a moderately thermotolerant and halotolerant actinobacterium isolated from Cholistan desert soil of Pakistan.</title>
        <authorList>
            <person name="Amin A."/>
            <person name="Ahmed I."/>
            <person name="Khalid N."/>
            <person name="Schumann P."/>
            <person name="Busse H.J."/>
            <person name="Khan I.U."/>
            <person name="Li S."/>
            <person name="Li W.J."/>
        </authorList>
    </citation>
    <scope>NUCLEOTIDE SEQUENCE [LARGE SCALE GENOMIC DNA]</scope>
    <source>
        <strain evidence="3 4">NCCP-1664</strain>
    </source>
</reference>
<sequence>MRVGAAGYDGALSGQEAQGMELHEAGAVALRDLLAAGDLSARELARHYLDRIAERNPRLGSFVTVTAERALEEAAAVDQAFVRARHADHPLPRLHGLPLAWKDLLDVAGVPTTWGSAALASVPAAADDPLVASVRAQGAVGLGKTQVPEFGLTCHSENLVAPAARNPLDPSLSPGGSSGGSAAAVAAGLLPFAPGSDGGGSIRIPAAACGLVGLKPGLGAVPSDLSRGTEDAYGAPRLVVSGPLARTAADAALLMDALSGAAPGTEPHLDAASAATPAGGRTLRIGLSVRSPFEAHLPIELDPEARAALDAAVVLLERAGHRVEETDLRYDNRYHPAFRTVWTSALADLELPPGAEERLGPFARHFRARALARPKGQRLGAARLLAKIAGDCRIQWAQYDAVLTPALAQTPRPLGYFTAFDPEEDYRRQCQFTPYTSMVNVAGVPAVTVPTHRTAAGLSMGVQLIGRRGAEAELLGLAAELELAGN</sequence>
<organism evidence="3 4">
    <name type="scientific">Zafaria cholistanensis</name>
    <dbReference type="NCBI Taxonomy" id="1682741"/>
    <lineage>
        <taxon>Bacteria</taxon>
        <taxon>Bacillati</taxon>
        <taxon>Actinomycetota</taxon>
        <taxon>Actinomycetes</taxon>
        <taxon>Micrococcales</taxon>
        <taxon>Micrococcaceae</taxon>
        <taxon>Zafaria</taxon>
    </lineage>
</organism>